<dbReference type="Proteomes" id="UP000009045">
    <property type="component" value="Plasmid pSmeSM11d"/>
</dbReference>
<protein>
    <submittedName>
        <fullName evidence="1">Uncharacterized protein</fullName>
    </submittedName>
</protein>
<keyword evidence="1" id="KW-0614">Plasmid</keyword>
<reference evidence="1 2" key="1">
    <citation type="journal article" date="2011" name="J. Biotechnol.">
        <title>The complete genome sequence of the dominant Sinorhizobium meliloti field isolate SM11 extends the S. meliloti pan-genome.</title>
        <authorList>
            <person name="Schneiker-Bekel S."/>
            <person name="Wibberg D."/>
            <person name="Bekel T."/>
            <person name="Blom J."/>
            <person name="Linke B."/>
            <person name="Neuweger H."/>
            <person name="Stiens M."/>
            <person name="Vorholter F.J."/>
            <person name="Weidner S."/>
            <person name="Goesmann A."/>
            <person name="Puhler A."/>
            <person name="Schluter A."/>
        </authorList>
    </citation>
    <scope>NUCLEOTIDE SEQUENCE [LARGE SCALE GENOMIC DNA]</scope>
    <source>
        <strain evidence="1 2">SM11</strain>
        <plasmid evidence="2">pSmeSM11d</plasmid>
    </source>
</reference>
<dbReference type="EMBL" id="CP001832">
    <property type="protein sequence ID" value="AEH83211.1"/>
    <property type="molecule type" value="Genomic_DNA"/>
</dbReference>
<sequence>MEKQAAEAATSMKAVENTSLSIVTRVMRETLQRIEASQRDGAQLRR</sequence>
<organism evidence="1 2">
    <name type="scientific">Sinorhizobium meliloti (strain SM11)</name>
    <dbReference type="NCBI Taxonomy" id="707241"/>
    <lineage>
        <taxon>Bacteria</taxon>
        <taxon>Pseudomonadati</taxon>
        <taxon>Pseudomonadota</taxon>
        <taxon>Alphaproteobacteria</taxon>
        <taxon>Hyphomicrobiales</taxon>
        <taxon>Rhizobiaceae</taxon>
        <taxon>Sinorhizobium/Ensifer group</taxon>
        <taxon>Sinorhizobium</taxon>
    </lineage>
</organism>
<geneLocation type="plasmid" evidence="1 2">
    <name>pSmeSM11d</name>
</geneLocation>
<accession>F7XJN3</accession>
<dbReference type="AlphaFoldDB" id="F7XJN3"/>
<dbReference type="KEGG" id="smx:SM11_pD0378"/>
<evidence type="ECO:0000313" key="2">
    <source>
        <dbReference type="Proteomes" id="UP000009045"/>
    </source>
</evidence>
<gene>
    <name evidence="1" type="ordered locus">SM11_pD0378</name>
</gene>
<dbReference type="PATRIC" id="fig|707241.3.peg.6059"/>
<name>F7XJN3_SINMM</name>
<dbReference type="HOGENOM" id="CLU_3189071_0_0_5"/>
<proteinExistence type="predicted"/>
<evidence type="ECO:0000313" key="1">
    <source>
        <dbReference type="EMBL" id="AEH83211.1"/>
    </source>
</evidence>